<feature type="region of interest" description="Disordered" evidence="1">
    <location>
        <begin position="1"/>
        <end position="20"/>
    </location>
</feature>
<evidence type="ECO:0000256" key="1">
    <source>
        <dbReference type="SAM" id="MobiDB-lite"/>
    </source>
</evidence>
<gene>
    <name evidence="2" type="ORF">BCR35DRAFT_69749</name>
</gene>
<dbReference type="EMBL" id="MCGR01000002">
    <property type="protein sequence ID" value="ORY91555.1"/>
    <property type="molecule type" value="Genomic_DNA"/>
</dbReference>
<name>A0A1Y2G2E2_9BASI</name>
<dbReference type="InParanoid" id="A0A1Y2G2E2"/>
<reference evidence="2 3" key="1">
    <citation type="submission" date="2016-07" db="EMBL/GenBank/DDBJ databases">
        <title>Pervasive Adenine N6-methylation of Active Genes in Fungi.</title>
        <authorList>
            <consortium name="DOE Joint Genome Institute"/>
            <person name="Mondo S.J."/>
            <person name="Dannebaum R.O."/>
            <person name="Kuo R.C."/>
            <person name="Labutti K."/>
            <person name="Haridas S."/>
            <person name="Kuo A."/>
            <person name="Salamov A."/>
            <person name="Ahrendt S.R."/>
            <person name="Lipzen A."/>
            <person name="Sullivan W."/>
            <person name="Andreopoulos W.B."/>
            <person name="Clum A."/>
            <person name="Lindquist E."/>
            <person name="Daum C."/>
            <person name="Ramamoorthy G.K."/>
            <person name="Gryganskyi A."/>
            <person name="Culley D."/>
            <person name="Magnuson J.K."/>
            <person name="James T.Y."/>
            <person name="O'Malley M.A."/>
            <person name="Stajich J.E."/>
            <person name="Spatafora J.W."/>
            <person name="Visel A."/>
            <person name="Grigoriev I.V."/>
        </authorList>
    </citation>
    <scope>NUCLEOTIDE SEQUENCE [LARGE SCALE GENOMIC DNA]</scope>
    <source>
        <strain evidence="2 3">62-1032</strain>
    </source>
</reference>
<accession>A0A1Y2G2E2</accession>
<sequence>MNRKQKALPPLASFRPLPRSSSLGALFRSSLSLPLRTRSRCRLGALLPAFRERNLAVGSLRRRRSGVFQVVRVVRRGGFESRKVSLDTHTME</sequence>
<organism evidence="2 3">
    <name type="scientific">Leucosporidium creatinivorum</name>
    <dbReference type="NCBI Taxonomy" id="106004"/>
    <lineage>
        <taxon>Eukaryota</taxon>
        <taxon>Fungi</taxon>
        <taxon>Dikarya</taxon>
        <taxon>Basidiomycota</taxon>
        <taxon>Pucciniomycotina</taxon>
        <taxon>Microbotryomycetes</taxon>
        <taxon>Leucosporidiales</taxon>
        <taxon>Leucosporidium</taxon>
    </lineage>
</organism>
<dbReference type="AlphaFoldDB" id="A0A1Y2G2E2"/>
<protein>
    <submittedName>
        <fullName evidence="2">Uncharacterized protein</fullName>
    </submittedName>
</protein>
<evidence type="ECO:0000313" key="3">
    <source>
        <dbReference type="Proteomes" id="UP000193467"/>
    </source>
</evidence>
<proteinExistence type="predicted"/>
<comment type="caution">
    <text evidence="2">The sequence shown here is derived from an EMBL/GenBank/DDBJ whole genome shotgun (WGS) entry which is preliminary data.</text>
</comment>
<dbReference type="Proteomes" id="UP000193467">
    <property type="component" value="Unassembled WGS sequence"/>
</dbReference>
<evidence type="ECO:0000313" key="2">
    <source>
        <dbReference type="EMBL" id="ORY91555.1"/>
    </source>
</evidence>
<keyword evidence="3" id="KW-1185">Reference proteome</keyword>